<organism evidence="2 3">
    <name type="scientific">Coniella lustricola</name>
    <dbReference type="NCBI Taxonomy" id="2025994"/>
    <lineage>
        <taxon>Eukaryota</taxon>
        <taxon>Fungi</taxon>
        <taxon>Dikarya</taxon>
        <taxon>Ascomycota</taxon>
        <taxon>Pezizomycotina</taxon>
        <taxon>Sordariomycetes</taxon>
        <taxon>Sordariomycetidae</taxon>
        <taxon>Diaporthales</taxon>
        <taxon>Schizoparmaceae</taxon>
        <taxon>Coniella</taxon>
    </lineage>
</organism>
<evidence type="ECO:0000313" key="3">
    <source>
        <dbReference type="Proteomes" id="UP000241462"/>
    </source>
</evidence>
<dbReference type="Proteomes" id="UP000241462">
    <property type="component" value="Unassembled WGS sequence"/>
</dbReference>
<sequence length="204" mass="21755">MLASARTAYLGFALGALVAALPQPATHSPTSRHHRQSQRKDLFSLAMQVDGTYFPLVAVNNGTADLVLQAATDEGVKHGTPAYTNTTTSPSTNTNGYNTSLVLDLTAQDSHDAGCAPGGYGVAVADPGDLYGISLRVNAVLGYQEFDFAIVDGALFLAVFDNHLYRRHLLFPSIFSARSITRSHLACNTGLRAWTPSMARRGIS</sequence>
<evidence type="ECO:0000256" key="1">
    <source>
        <dbReference type="SAM" id="SignalP"/>
    </source>
</evidence>
<feature type="chain" id="PRO_5015611246" evidence="1">
    <location>
        <begin position="21"/>
        <end position="204"/>
    </location>
</feature>
<gene>
    <name evidence="2" type="ORF">BD289DRAFT_132314</name>
</gene>
<dbReference type="InParanoid" id="A0A2T2ZVY6"/>
<dbReference type="AlphaFoldDB" id="A0A2T2ZVY6"/>
<proteinExistence type="predicted"/>
<dbReference type="EMBL" id="KZ678622">
    <property type="protein sequence ID" value="PSR78078.1"/>
    <property type="molecule type" value="Genomic_DNA"/>
</dbReference>
<accession>A0A2T2ZVY6</accession>
<feature type="signal peptide" evidence="1">
    <location>
        <begin position="1"/>
        <end position="20"/>
    </location>
</feature>
<name>A0A2T2ZVY6_9PEZI</name>
<evidence type="ECO:0000313" key="2">
    <source>
        <dbReference type="EMBL" id="PSR78078.1"/>
    </source>
</evidence>
<protein>
    <submittedName>
        <fullName evidence="2">Uncharacterized protein</fullName>
    </submittedName>
</protein>
<keyword evidence="3" id="KW-1185">Reference proteome</keyword>
<dbReference type="OrthoDB" id="3633220at2759"/>
<keyword evidence="1" id="KW-0732">Signal</keyword>
<reference evidence="2 3" key="1">
    <citation type="journal article" date="2018" name="Mycol. Prog.">
        <title>Coniella lustricola, a new species from submerged detritus.</title>
        <authorList>
            <person name="Raudabaugh D.B."/>
            <person name="Iturriaga T."/>
            <person name="Carver A."/>
            <person name="Mondo S."/>
            <person name="Pangilinan J."/>
            <person name="Lipzen A."/>
            <person name="He G."/>
            <person name="Amirebrahimi M."/>
            <person name="Grigoriev I.V."/>
            <person name="Miller A.N."/>
        </authorList>
    </citation>
    <scope>NUCLEOTIDE SEQUENCE [LARGE SCALE GENOMIC DNA]</scope>
    <source>
        <strain evidence="2 3">B22-T-1</strain>
    </source>
</reference>